<feature type="compositionally biased region" description="Basic residues" evidence="1">
    <location>
        <begin position="199"/>
        <end position="212"/>
    </location>
</feature>
<protein>
    <recommendedName>
        <fullName evidence="4">CCHC-type domain-containing protein</fullName>
    </recommendedName>
</protein>
<dbReference type="Proteomes" id="UP000546213">
    <property type="component" value="Unassembled WGS sequence"/>
</dbReference>
<dbReference type="InterPro" id="IPR027417">
    <property type="entry name" value="P-loop_NTPase"/>
</dbReference>
<feature type="compositionally biased region" description="Basic and acidic residues" evidence="1">
    <location>
        <begin position="43"/>
        <end position="53"/>
    </location>
</feature>
<organism evidence="2 3">
    <name type="scientific">Fusarium pseudocircinatum</name>
    <dbReference type="NCBI Taxonomy" id="56676"/>
    <lineage>
        <taxon>Eukaryota</taxon>
        <taxon>Fungi</taxon>
        <taxon>Dikarya</taxon>
        <taxon>Ascomycota</taxon>
        <taxon>Pezizomycotina</taxon>
        <taxon>Sordariomycetes</taxon>
        <taxon>Hypocreomycetidae</taxon>
        <taxon>Hypocreales</taxon>
        <taxon>Nectriaceae</taxon>
        <taxon>Fusarium</taxon>
        <taxon>Fusarium fujikuroi species complex</taxon>
    </lineage>
</organism>
<dbReference type="GO" id="GO:0003676">
    <property type="term" value="F:nucleic acid binding"/>
    <property type="evidence" value="ECO:0007669"/>
    <property type="project" value="InterPro"/>
</dbReference>
<dbReference type="OrthoDB" id="6513042at2759"/>
<evidence type="ECO:0000313" key="3">
    <source>
        <dbReference type="Proteomes" id="UP000546213"/>
    </source>
</evidence>
<dbReference type="GO" id="GO:0008270">
    <property type="term" value="F:zinc ion binding"/>
    <property type="evidence" value="ECO:0007669"/>
    <property type="project" value="InterPro"/>
</dbReference>
<feature type="compositionally biased region" description="Acidic residues" evidence="1">
    <location>
        <begin position="169"/>
        <end position="195"/>
    </location>
</feature>
<name>A0A8H5NQT8_9HYPO</name>
<dbReference type="Gene3D" id="3.40.50.300">
    <property type="entry name" value="P-loop containing nucleotide triphosphate hydrolases"/>
    <property type="match status" value="1"/>
</dbReference>
<keyword evidence="3" id="KW-1185">Reference proteome</keyword>
<dbReference type="AlphaFoldDB" id="A0A8H5NQT8"/>
<evidence type="ECO:0000256" key="1">
    <source>
        <dbReference type="SAM" id="MobiDB-lite"/>
    </source>
</evidence>
<dbReference type="Gene3D" id="4.10.60.10">
    <property type="entry name" value="Zinc finger, CCHC-type"/>
    <property type="match status" value="1"/>
</dbReference>
<comment type="caution">
    <text evidence="2">The sequence shown here is derived from an EMBL/GenBank/DDBJ whole genome shotgun (WGS) entry which is preliminary data.</text>
</comment>
<feature type="compositionally biased region" description="Basic and acidic residues" evidence="1">
    <location>
        <begin position="496"/>
        <end position="506"/>
    </location>
</feature>
<feature type="compositionally biased region" description="Basic and acidic residues" evidence="1">
    <location>
        <begin position="68"/>
        <end position="78"/>
    </location>
</feature>
<evidence type="ECO:0008006" key="4">
    <source>
        <dbReference type="Google" id="ProtNLM"/>
    </source>
</evidence>
<dbReference type="InterPro" id="IPR036875">
    <property type="entry name" value="Znf_CCHC_sf"/>
</dbReference>
<dbReference type="EMBL" id="JAAOAS010000459">
    <property type="protein sequence ID" value="KAF5575691.1"/>
    <property type="molecule type" value="Genomic_DNA"/>
</dbReference>
<feature type="region of interest" description="Disordered" evidence="1">
    <location>
        <begin position="496"/>
        <end position="532"/>
    </location>
</feature>
<feature type="region of interest" description="Disordered" evidence="1">
    <location>
        <begin position="43"/>
        <end position="241"/>
    </location>
</feature>
<feature type="compositionally biased region" description="Low complexity" evidence="1">
    <location>
        <begin position="152"/>
        <end position="161"/>
    </location>
</feature>
<dbReference type="SUPFAM" id="SSF57756">
    <property type="entry name" value="Retrovirus zinc finger-like domains"/>
    <property type="match status" value="1"/>
</dbReference>
<feature type="compositionally biased region" description="Low complexity" evidence="1">
    <location>
        <begin position="213"/>
        <end position="228"/>
    </location>
</feature>
<accession>A0A8H5NQT8</accession>
<gene>
    <name evidence="2" type="ORF">FPCIR_13022</name>
</gene>
<evidence type="ECO:0000313" key="2">
    <source>
        <dbReference type="EMBL" id="KAF5575691.1"/>
    </source>
</evidence>
<feature type="compositionally biased region" description="Acidic residues" evidence="1">
    <location>
        <begin position="514"/>
        <end position="532"/>
    </location>
</feature>
<sequence length="532" mass="58602">MEPSKSSQTSKGVADNPEFQALMQGFAANLASFLDNALPARSVKAEPSNHVKADPSGSLLIDLTQHPRIKDEKADSHSHGQMVIDLTAEPGTDVDASFKDNDLFAEDDAELPLAPSTKFPLPSKSNLLSGSARDTKASSTRPSVRDKSKTESQQSSMSSASVLRTANVDMDDDYVPNDDDDDDDDNDDENDDDSDGGEKRRRLAARHLKVGKRSQAASASLSSRLPLPHATGGRKTGDSAHQNLGDAVADFNAIDSDEDFLTYNTVLVRASHDHKALVRAELEKPYMVKWVKEAKDTAPGFAGTNNRAHITVKHLYESDSHEAVVVILDLVRTAKNGFIAKAPCMNVGTTRSRLGQFIIGPSKKVPLEWPLNHLVNYLEERKAVINLKDRYRWYMMPQNCCQPGHLATDCRFKPKCARCDGAPHATRNCPRAEEDAISTSASEPITAEDGIQRDVLNPPWVNFSNSKRSKKNTAIREDAFAKPDKHKDTMRKDFRQAMRGLRDVKKGQGINEYVETDEQDQSGDDGADDGFW</sequence>
<proteinExistence type="predicted"/>
<reference evidence="2 3" key="1">
    <citation type="submission" date="2020-05" db="EMBL/GenBank/DDBJ databases">
        <title>Identification and distribution of gene clusters putatively required for synthesis of sphingolipid metabolism inhibitors in phylogenetically diverse species of the filamentous fungus Fusarium.</title>
        <authorList>
            <person name="Kim H.-S."/>
            <person name="Busman M."/>
            <person name="Brown D.W."/>
            <person name="Divon H."/>
            <person name="Uhlig S."/>
            <person name="Proctor R.H."/>
        </authorList>
    </citation>
    <scope>NUCLEOTIDE SEQUENCE [LARGE SCALE GENOMIC DNA]</scope>
    <source>
        <strain evidence="2 3">NRRL 36939</strain>
    </source>
</reference>